<evidence type="ECO:0000313" key="2">
    <source>
        <dbReference type="Proteomes" id="UP000054383"/>
    </source>
</evidence>
<proteinExistence type="predicted"/>
<dbReference type="OrthoDB" id="5424209at2759"/>
<dbReference type="Pfam" id="PF08192">
    <property type="entry name" value="Peptidase_S64"/>
    <property type="match status" value="1"/>
</dbReference>
<dbReference type="SUPFAM" id="SSF50494">
    <property type="entry name" value="Trypsin-like serine proteases"/>
    <property type="match status" value="1"/>
</dbReference>
<dbReference type="InterPro" id="IPR009003">
    <property type="entry name" value="Peptidase_S1_PA"/>
</dbReference>
<dbReference type="EMBL" id="CVMT01000011">
    <property type="protein sequence ID" value="CRG91969.1"/>
    <property type="molecule type" value="Genomic_DNA"/>
</dbReference>
<dbReference type="InterPro" id="IPR043504">
    <property type="entry name" value="Peptidase_S1_PA_chymotrypsin"/>
</dbReference>
<dbReference type="AlphaFoldDB" id="A0A0U1M8R6"/>
<protein>
    <submittedName>
        <fullName evidence="1">Uncharacterized protein</fullName>
    </submittedName>
</protein>
<name>A0A0U1M8R6_TALIS</name>
<organism evidence="1 2">
    <name type="scientific">Talaromyces islandicus</name>
    <name type="common">Penicillium islandicum</name>
    <dbReference type="NCBI Taxonomy" id="28573"/>
    <lineage>
        <taxon>Eukaryota</taxon>
        <taxon>Fungi</taxon>
        <taxon>Dikarya</taxon>
        <taxon>Ascomycota</taxon>
        <taxon>Pezizomycotina</taxon>
        <taxon>Eurotiomycetes</taxon>
        <taxon>Eurotiomycetidae</taxon>
        <taxon>Eurotiales</taxon>
        <taxon>Trichocomaceae</taxon>
        <taxon>Talaromyces</taxon>
        <taxon>Talaromyces sect. Islandici</taxon>
    </lineage>
</organism>
<keyword evidence="2" id="KW-1185">Reference proteome</keyword>
<reference evidence="1 2" key="1">
    <citation type="submission" date="2015-04" db="EMBL/GenBank/DDBJ databases">
        <authorList>
            <person name="Syromyatnikov M.Y."/>
            <person name="Popov V.N."/>
        </authorList>
    </citation>
    <scope>NUCLEOTIDE SEQUENCE [LARGE SCALE GENOMIC DNA]</scope>
    <source>
        <strain evidence="1">WF-38-12</strain>
    </source>
</reference>
<gene>
    <name evidence="1" type="ORF">PISL3812_09023</name>
</gene>
<dbReference type="Gene3D" id="2.40.10.10">
    <property type="entry name" value="Trypsin-like serine proteases"/>
    <property type="match status" value="2"/>
</dbReference>
<dbReference type="STRING" id="28573.A0A0U1M8R6"/>
<accession>A0A0U1M8R6</accession>
<sequence>MAYFTPIQKAPSLALPRMEMAVSKSHNSVFYPLDFHRYAADGDYLSWSAKRDAKLVPIRFFPADSAHQVAKVWKKIAPSIVSLLDNHNVAFDAIDCACRRQSCADLTTDLSNDDHTVVITVRTLPEITPHLVKILDKIHDITGGLAVEVRQGRVSTLSLPQVGASFGDFRNEKANGTIGGFFNLLKKNGDIFAQCALVSDHVVRPYVTINAEEMPRPAAENMQPYYHRTKQIKKLKPIYCTSPSQPRRWKMISNYRKAMVQLAAELIVCKTSSTDRLSKDELQELEKKKSAMQRASTRDINKGWMIGPLFAASGYRLSPHRRRLDWALVEISQGFPSKRVNKVENSNPQYSHRHTRQILHADKPLSNVGVYKQGATTATTTGVINPLRSYVTSYDADGNRTVTAEWCVIPDEEYECFAQSGDSGALVLARDSADAVGIIFAGHLDGGPAYFTSMQAVTSDIEEITGLYIQFPGVHCNV</sequence>
<dbReference type="Proteomes" id="UP000054383">
    <property type="component" value="Unassembled WGS sequence"/>
</dbReference>
<evidence type="ECO:0000313" key="1">
    <source>
        <dbReference type="EMBL" id="CRG91969.1"/>
    </source>
</evidence>
<dbReference type="InterPro" id="IPR012985">
    <property type="entry name" value="Peptidase_S64_Ssy5"/>
</dbReference>